<sequence>MSIEPIQDKVTVNAPVERAFGVFTAKLGDWWPAQYHIGEAEMATAVLEPKAGGRWYERGVDGSECDWGRVLAWEPSGRLVITWQINGMWQFDPDPEHASEIEIRFTADGPGRTTVEMEHSALDRLVGGESIRETIGGAGGWTSVLENYVKVVENEPK</sequence>
<dbReference type="AlphaFoldDB" id="A0A939P6C1"/>
<gene>
    <name evidence="3" type="ORF">J4573_03510</name>
</gene>
<dbReference type="Gene3D" id="3.30.530.20">
    <property type="match status" value="1"/>
</dbReference>
<dbReference type="InterPro" id="IPR023393">
    <property type="entry name" value="START-like_dom_sf"/>
</dbReference>
<dbReference type="Proteomes" id="UP000669179">
    <property type="component" value="Unassembled WGS sequence"/>
</dbReference>
<dbReference type="CDD" id="cd08891">
    <property type="entry name" value="SRPBCC_CalC"/>
    <property type="match status" value="1"/>
</dbReference>
<organism evidence="3 4">
    <name type="scientific">Actinomadura barringtoniae</name>
    <dbReference type="NCBI Taxonomy" id="1427535"/>
    <lineage>
        <taxon>Bacteria</taxon>
        <taxon>Bacillati</taxon>
        <taxon>Actinomycetota</taxon>
        <taxon>Actinomycetes</taxon>
        <taxon>Streptosporangiales</taxon>
        <taxon>Thermomonosporaceae</taxon>
        <taxon>Actinomadura</taxon>
    </lineage>
</organism>
<evidence type="ECO:0000313" key="3">
    <source>
        <dbReference type="EMBL" id="MBO2446143.1"/>
    </source>
</evidence>
<dbReference type="RefSeq" id="WP_208253708.1">
    <property type="nucleotide sequence ID" value="NZ_JAGEOJ010000001.1"/>
</dbReference>
<dbReference type="SUPFAM" id="SSF55961">
    <property type="entry name" value="Bet v1-like"/>
    <property type="match status" value="1"/>
</dbReference>
<evidence type="ECO:0000256" key="1">
    <source>
        <dbReference type="ARBA" id="ARBA00006817"/>
    </source>
</evidence>
<comment type="caution">
    <text evidence="3">The sequence shown here is derived from an EMBL/GenBank/DDBJ whole genome shotgun (WGS) entry which is preliminary data.</text>
</comment>
<feature type="domain" description="Activator of Hsp90 ATPase homologue 1/2-like C-terminal" evidence="2">
    <location>
        <begin position="13"/>
        <end position="150"/>
    </location>
</feature>
<evidence type="ECO:0000259" key="2">
    <source>
        <dbReference type="Pfam" id="PF08327"/>
    </source>
</evidence>
<accession>A0A939P6C1</accession>
<reference evidence="3" key="1">
    <citation type="submission" date="2021-03" db="EMBL/GenBank/DDBJ databases">
        <authorList>
            <person name="Kanchanasin P."/>
            <person name="Saeng-In P."/>
            <person name="Phongsopitanun W."/>
            <person name="Yuki M."/>
            <person name="Kudo T."/>
            <person name="Ohkuma M."/>
            <person name="Tanasupawat S."/>
        </authorList>
    </citation>
    <scope>NUCLEOTIDE SEQUENCE</scope>
    <source>
        <strain evidence="3">GKU 128</strain>
    </source>
</reference>
<dbReference type="Pfam" id="PF08327">
    <property type="entry name" value="AHSA1"/>
    <property type="match status" value="1"/>
</dbReference>
<dbReference type="EMBL" id="JAGEOJ010000001">
    <property type="protein sequence ID" value="MBO2446143.1"/>
    <property type="molecule type" value="Genomic_DNA"/>
</dbReference>
<keyword evidence="4" id="KW-1185">Reference proteome</keyword>
<protein>
    <submittedName>
        <fullName evidence="3">SRPBCC family protein</fullName>
    </submittedName>
</protein>
<evidence type="ECO:0000313" key="4">
    <source>
        <dbReference type="Proteomes" id="UP000669179"/>
    </source>
</evidence>
<dbReference type="InterPro" id="IPR013538">
    <property type="entry name" value="ASHA1/2-like_C"/>
</dbReference>
<proteinExistence type="inferred from homology"/>
<comment type="similarity">
    <text evidence="1">Belongs to the AHA1 family.</text>
</comment>
<name>A0A939P6C1_9ACTN</name>